<name>A0ABN7XEG1_GIGMA</name>
<dbReference type="EMBL" id="CAJVQB010125408">
    <property type="protein sequence ID" value="CAG8853522.1"/>
    <property type="molecule type" value="Genomic_DNA"/>
</dbReference>
<organism evidence="1 2">
    <name type="scientific">Gigaspora margarita</name>
    <dbReference type="NCBI Taxonomy" id="4874"/>
    <lineage>
        <taxon>Eukaryota</taxon>
        <taxon>Fungi</taxon>
        <taxon>Fungi incertae sedis</taxon>
        <taxon>Mucoromycota</taxon>
        <taxon>Glomeromycotina</taxon>
        <taxon>Glomeromycetes</taxon>
        <taxon>Diversisporales</taxon>
        <taxon>Gigasporaceae</taxon>
        <taxon>Gigaspora</taxon>
    </lineage>
</organism>
<accession>A0ABN7XEG1</accession>
<dbReference type="InterPro" id="IPR015797">
    <property type="entry name" value="NUDIX_hydrolase-like_dom_sf"/>
</dbReference>
<comment type="caution">
    <text evidence="1">The sequence shown here is derived from an EMBL/GenBank/DDBJ whole genome shotgun (WGS) entry which is preliminary data.</text>
</comment>
<feature type="non-terminal residue" evidence="1">
    <location>
        <position position="51"/>
    </location>
</feature>
<dbReference type="Proteomes" id="UP000789901">
    <property type="component" value="Unassembled WGS sequence"/>
</dbReference>
<dbReference type="Gene3D" id="3.90.79.10">
    <property type="entry name" value="Nucleoside Triphosphate Pyrophosphohydrolase"/>
    <property type="match status" value="1"/>
</dbReference>
<feature type="non-terminal residue" evidence="1">
    <location>
        <position position="1"/>
    </location>
</feature>
<gene>
    <name evidence="1" type="ORF">GMARGA_LOCUS42343</name>
</gene>
<keyword evidence="2" id="KW-1185">Reference proteome</keyword>
<protein>
    <submittedName>
        <fullName evidence="1">7225_t:CDS:1</fullName>
    </submittedName>
</protein>
<reference evidence="1 2" key="1">
    <citation type="submission" date="2021-06" db="EMBL/GenBank/DDBJ databases">
        <authorList>
            <person name="Kallberg Y."/>
            <person name="Tangrot J."/>
            <person name="Rosling A."/>
        </authorList>
    </citation>
    <scope>NUCLEOTIDE SEQUENCE [LARGE SCALE GENOMIC DNA]</scope>
    <source>
        <strain evidence="1 2">120-4 pot B 10/14</strain>
    </source>
</reference>
<dbReference type="SUPFAM" id="SSF55811">
    <property type="entry name" value="Nudix"/>
    <property type="match status" value="1"/>
</dbReference>
<sequence length="51" mass="6122">LLSKRLSKLHYSKYCCSGGKYEISDQRMENITRRELFEETGLEVEYELEFV</sequence>
<evidence type="ECO:0000313" key="1">
    <source>
        <dbReference type="EMBL" id="CAG8853522.1"/>
    </source>
</evidence>
<proteinExistence type="predicted"/>
<evidence type="ECO:0000313" key="2">
    <source>
        <dbReference type="Proteomes" id="UP000789901"/>
    </source>
</evidence>